<evidence type="ECO:0000313" key="3">
    <source>
        <dbReference type="Proteomes" id="UP001526166"/>
    </source>
</evidence>
<dbReference type="Proteomes" id="UP001526166">
    <property type="component" value="Unassembled WGS sequence"/>
</dbReference>
<dbReference type="Pfam" id="PF01844">
    <property type="entry name" value="HNH"/>
    <property type="match status" value="1"/>
</dbReference>
<dbReference type="RefSeq" id="WP_263846882.1">
    <property type="nucleotide sequence ID" value="NZ_JAOWKW010000001.1"/>
</dbReference>
<comment type="caution">
    <text evidence="2">The sequence shown here is derived from an EMBL/GenBank/DDBJ whole genome shotgun (WGS) entry which is preliminary data.</text>
</comment>
<organism evidence="2 3">
    <name type="scientific">Sedimentimonas flavescens</name>
    <dbReference type="NCBI Taxonomy" id="2851012"/>
    <lineage>
        <taxon>Bacteria</taxon>
        <taxon>Pseudomonadati</taxon>
        <taxon>Pseudomonadota</taxon>
        <taxon>Alphaproteobacteria</taxon>
        <taxon>Rhodobacterales</taxon>
        <taxon>Rhodobacter group</taxon>
        <taxon>Sedimentimonas</taxon>
    </lineage>
</organism>
<evidence type="ECO:0000259" key="1">
    <source>
        <dbReference type="SMART" id="SM00507"/>
    </source>
</evidence>
<gene>
    <name evidence="2" type="ORF">OE699_01925</name>
</gene>
<dbReference type="CDD" id="cd00085">
    <property type="entry name" value="HNHc"/>
    <property type="match status" value="1"/>
</dbReference>
<proteinExistence type="predicted"/>
<dbReference type="InterPro" id="IPR002711">
    <property type="entry name" value="HNH"/>
</dbReference>
<evidence type="ECO:0000313" key="2">
    <source>
        <dbReference type="EMBL" id="MCV2877597.1"/>
    </source>
</evidence>
<keyword evidence="2" id="KW-0378">Hydrolase</keyword>
<dbReference type="InterPro" id="IPR003615">
    <property type="entry name" value="HNH_nuc"/>
</dbReference>
<keyword evidence="3" id="KW-1185">Reference proteome</keyword>
<name>A0ABT2ZV16_9RHOB</name>
<keyword evidence="2" id="KW-0255">Endonuclease</keyword>
<protein>
    <submittedName>
        <fullName evidence="2">HNH endonuclease</fullName>
    </submittedName>
</protein>
<sequence length="69" mass="7689">MQVLGDALFTCARCGRIESNTSALVADHKIPHRGDVDLFWSVSNLQCLCKPCHDRFKQAEERTGRIGGE</sequence>
<accession>A0ABT2ZV16</accession>
<dbReference type="Gene3D" id="1.10.30.50">
    <property type="match status" value="1"/>
</dbReference>
<keyword evidence="2" id="KW-0540">Nuclease</keyword>
<feature type="domain" description="HNH nuclease" evidence="1">
    <location>
        <begin position="3"/>
        <end position="54"/>
    </location>
</feature>
<dbReference type="GO" id="GO:0004519">
    <property type="term" value="F:endonuclease activity"/>
    <property type="evidence" value="ECO:0007669"/>
    <property type="project" value="UniProtKB-KW"/>
</dbReference>
<dbReference type="SMART" id="SM00507">
    <property type="entry name" value="HNHc"/>
    <property type="match status" value="1"/>
</dbReference>
<reference evidence="2 3" key="1">
    <citation type="submission" date="2022-10" db="EMBL/GenBank/DDBJ databases">
        <title>Sinirhodobacter sp. nov., isolated from ocean surface sediments.</title>
        <authorList>
            <person name="He W."/>
            <person name="Wang L."/>
            <person name="Zhang D.-F."/>
        </authorList>
    </citation>
    <scope>NUCLEOTIDE SEQUENCE [LARGE SCALE GENOMIC DNA]</scope>
    <source>
        <strain evidence="2 3">WL0115</strain>
    </source>
</reference>
<dbReference type="EMBL" id="JAOWKW010000001">
    <property type="protein sequence ID" value="MCV2877597.1"/>
    <property type="molecule type" value="Genomic_DNA"/>
</dbReference>